<accession>A0A9Q1I1I9</accession>
<evidence type="ECO:0000313" key="2">
    <source>
        <dbReference type="Proteomes" id="UP001152803"/>
    </source>
</evidence>
<gene>
    <name evidence="1" type="ORF">COCON_G00076680</name>
</gene>
<keyword evidence="2" id="KW-1185">Reference proteome</keyword>
<proteinExistence type="predicted"/>
<dbReference type="Proteomes" id="UP001152803">
    <property type="component" value="Unassembled WGS sequence"/>
</dbReference>
<organism evidence="1 2">
    <name type="scientific">Conger conger</name>
    <name type="common">Conger eel</name>
    <name type="synonym">Muraena conger</name>
    <dbReference type="NCBI Taxonomy" id="82655"/>
    <lineage>
        <taxon>Eukaryota</taxon>
        <taxon>Metazoa</taxon>
        <taxon>Chordata</taxon>
        <taxon>Craniata</taxon>
        <taxon>Vertebrata</taxon>
        <taxon>Euteleostomi</taxon>
        <taxon>Actinopterygii</taxon>
        <taxon>Neopterygii</taxon>
        <taxon>Teleostei</taxon>
        <taxon>Anguilliformes</taxon>
        <taxon>Congridae</taxon>
        <taxon>Conger</taxon>
    </lineage>
</organism>
<name>A0A9Q1I1I9_CONCO</name>
<reference evidence="1" key="1">
    <citation type="journal article" date="2023" name="Science">
        <title>Genome structures resolve the early diversification of teleost fishes.</title>
        <authorList>
            <person name="Parey E."/>
            <person name="Louis A."/>
            <person name="Montfort J."/>
            <person name="Bouchez O."/>
            <person name="Roques C."/>
            <person name="Iampietro C."/>
            <person name="Lluch J."/>
            <person name="Castinel A."/>
            <person name="Donnadieu C."/>
            <person name="Desvignes T."/>
            <person name="Floi Bucao C."/>
            <person name="Jouanno E."/>
            <person name="Wen M."/>
            <person name="Mejri S."/>
            <person name="Dirks R."/>
            <person name="Jansen H."/>
            <person name="Henkel C."/>
            <person name="Chen W.J."/>
            <person name="Zahm M."/>
            <person name="Cabau C."/>
            <person name="Klopp C."/>
            <person name="Thompson A.W."/>
            <person name="Robinson-Rechavi M."/>
            <person name="Braasch I."/>
            <person name="Lecointre G."/>
            <person name="Bobe J."/>
            <person name="Postlethwait J.H."/>
            <person name="Berthelot C."/>
            <person name="Roest Crollius H."/>
            <person name="Guiguen Y."/>
        </authorList>
    </citation>
    <scope>NUCLEOTIDE SEQUENCE</scope>
    <source>
        <strain evidence="1">Concon-B</strain>
    </source>
</reference>
<evidence type="ECO:0000313" key="1">
    <source>
        <dbReference type="EMBL" id="KAJ8275916.1"/>
    </source>
</evidence>
<dbReference type="EMBL" id="JAFJMO010000005">
    <property type="protein sequence ID" value="KAJ8275916.1"/>
    <property type="molecule type" value="Genomic_DNA"/>
</dbReference>
<protein>
    <submittedName>
        <fullName evidence="1">Uncharacterized protein</fullName>
    </submittedName>
</protein>
<comment type="caution">
    <text evidence="1">The sequence shown here is derived from an EMBL/GenBank/DDBJ whole genome shotgun (WGS) entry which is preliminary data.</text>
</comment>
<dbReference type="AlphaFoldDB" id="A0A9Q1I1I9"/>
<sequence length="127" mass="14324">MRVPPQSLPSLCYVPTLSGRHTMLRSTLLLARPDRPAGAPVNHLFCRGAFIPQALPDAKWGLREFLPERAGPAWRPENQPLVEQPATYRRQYTHTQELPPELLRVELSSDSPYVMPTQGPISETLPF</sequence>
<dbReference type="OrthoDB" id="10485016at2759"/>